<feature type="compositionally biased region" description="Polar residues" evidence="1">
    <location>
        <begin position="724"/>
        <end position="737"/>
    </location>
</feature>
<dbReference type="EMBL" id="CP076664">
    <property type="protein sequence ID" value="QWU89423.1"/>
    <property type="molecule type" value="Genomic_DNA"/>
</dbReference>
<accession>A0ABX8IAA9</accession>
<feature type="region of interest" description="Disordered" evidence="1">
    <location>
        <begin position="194"/>
        <end position="219"/>
    </location>
</feature>
<protein>
    <submittedName>
        <fullName evidence="2">Uncharacterized protein</fullName>
    </submittedName>
</protein>
<feature type="region of interest" description="Disordered" evidence="1">
    <location>
        <begin position="653"/>
        <end position="788"/>
    </location>
</feature>
<feature type="compositionally biased region" description="Basic and acidic residues" evidence="1">
    <location>
        <begin position="331"/>
        <end position="350"/>
    </location>
</feature>
<gene>
    <name evidence="2" type="ORF">CA3LBN_003746</name>
</gene>
<feature type="compositionally biased region" description="Low complexity" evidence="1">
    <location>
        <begin position="1"/>
        <end position="13"/>
    </location>
</feature>
<feature type="compositionally biased region" description="Polar residues" evidence="1">
    <location>
        <begin position="427"/>
        <end position="438"/>
    </location>
</feature>
<feature type="region of interest" description="Disordered" evidence="1">
    <location>
        <begin position="232"/>
        <end position="298"/>
    </location>
</feature>
<feature type="region of interest" description="Disordered" evidence="1">
    <location>
        <begin position="515"/>
        <end position="600"/>
    </location>
</feature>
<feature type="compositionally biased region" description="Low complexity" evidence="1">
    <location>
        <begin position="741"/>
        <end position="779"/>
    </location>
</feature>
<feature type="compositionally biased region" description="Basic and acidic residues" evidence="1">
    <location>
        <begin position="536"/>
        <end position="553"/>
    </location>
</feature>
<evidence type="ECO:0000313" key="3">
    <source>
        <dbReference type="Proteomes" id="UP000825434"/>
    </source>
</evidence>
<feature type="compositionally biased region" description="Polar residues" evidence="1">
    <location>
        <begin position="673"/>
        <end position="700"/>
    </location>
</feature>
<evidence type="ECO:0000256" key="1">
    <source>
        <dbReference type="SAM" id="MobiDB-lite"/>
    </source>
</evidence>
<proteinExistence type="predicted"/>
<reference evidence="2 3" key="1">
    <citation type="submission" date="2021-06" db="EMBL/GenBank/DDBJ databases">
        <title>Candida outbreak in Lebanon.</title>
        <authorList>
            <person name="Finianos M."/>
        </authorList>
    </citation>
    <scope>NUCLEOTIDE SEQUENCE [LARGE SCALE GENOMIC DNA]</scope>
    <source>
        <strain evidence="2">CA3LBN</strain>
    </source>
</reference>
<keyword evidence="3" id="KW-1185">Reference proteome</keyword>
<evidence type="ECO:0000313" key="2">
    <source>
        <dbReference type="EMBL" id="QWU89423.1"/>
    </source>
</evidence>
<feature type="compositionally biased region" description="Basic and acidic residues" evidence="1">
    <location>
        <begin position="452"/>
        <end position="471"/>
    </location>
</feature>
<feature type="region of interest" description="Disordered" evidence="1">
    <location>
        <begin position="1"/>
        <end position="99"/>
    </location>
</feature>
<feature type="compositionally biased region" description="Basic and acidic residues" evidence="1">
    <location>
        <begin position="242"/>
        <end position="283"/>
    </location>
</feature>
<feature type="compositionally biased region" description="Basic and acidic residues" evidence="1">
    <location>
        <begin position="201"/>
        <end position="210"/>
    </location>
</feature>
<dbReference type="Proteomes" id="UP000825434">
    <property type="component" value="Chromosome 4"/>
</dbReference>
<feature type="compositionally biased region" description="Low complexity" evidence="1">
    <location>
        <begin position="74"/>
        <end position="93"/>
    </location>
</feature>
<name>A0ABX8IAA9_9ASCO</name>
<feature type="compositionally biased region" description="Basic and acidic residues" evidence="1">
    <location>
        <begin position="56"/>
        <end position="65"/>
    </location>
</feature>
<feature type="region of interest" description="Disordered" evidence="1">
    <location>
        <begin position="315"/>
        <end position="407"/>
    </location>
</feature>
<feature type="region of interest" description="Disordered" evidence="1">
    <location>
        <begin position="420"/>
        <end position="490"/>
    </location>
</feature>
<sequence>MAAIGPEEAAAESAHSEAAKPAPSSGSYQESPYYAPERGGNHPAPRVSGQAYVTQEQREARKREVLGGQGSEKSANTGAAGATSAAAGGSAHADYSSQELHEKTVIESAYAAGVKKLAEERGLGVEHQTLGGAGAGTSGSARKEPIVEVIGIEDREKAEKVALKATRDLEKKGQDVSNSKIVVDANKREIYIEQGAGDAQRTQDAERAQRQAESAGAPGALGVAAAGGAVGAGAGALGSRSTHPDAAFDEKNPRDVDPRLFHSQHQEVKRELEQDAQEGRLGEVKPTGSAGGSGVNAGSAAVVGAAGAAGVFAASRGGHSHQTPDAAFNEENPRDVDPRQFHSQHEHVKDELEEYAQEGRLGAIEPESSALGAGAGATGSRDAGPTGGSSGSKQTAGSSGAALGAPDSAFASGAALGAPAAAFQQPSTGTAISSSGSRGATHGAPDAAFDEPNPREVDPTKFHSQHEKVKDELEEYAEEGRLGDVKPQSGSFGYGTAAAAGVAGATAGVAGLGLASQGKSHEQPDATFHSSNPGDVDPRKYHSQHEEVKRELEDQAEEGTLGNVSATNDRSGYREPYPSTSTGSSGAPDPSHYQNVKVIGVKDKERAGDLARQAVAAIQGRPEILENTKELRVDASGAVTDEQGAFLLQLGRGSISEDTQARGGLVTPPVAGSRQSKALASEWPSQTAQPSSNLSNQPNTSSLGSGAYGSAGSAAAGSAFGSSRTPGANTAFGTQESDPFGSGASSRAGTAGHDASTTAAPGAGASSESADAAPDQQASVAMPGALNF</sequence>
<organism evidence="2 3">
    <name type="scientific">Candidozyma haemuli</name>
    <dbReference type="NCBI Taxonomy" id="45357"/>
    <lineage>
        <taxon>Eukaryota</taxon>
        <taxon>Fungi</taxon>
        <taxon>Dikarya</taxon>
        <taxon>Ascomycota</taxon>
        <taxon>Saccharomycotina</taxon>
        <taxon>Pichiomycetes</taxon>
        <taxon>Metschnikowiaceae</taxon>
        <taxon>Candidozyma</taxon>
    </lineage>
</organism>
<feature type="compositionally biased region" description="Low complexity" evidence="1">
    <location>
        <begin position="701"/>
        <end position="723"/>
    </location>
</feature>